<dbReference type="RefSeq" id="WP_264225001.1">
    <property type="nucleotide sequence ID" value="NZ_CP107716.1"/>
</dbReference>
<organism evidence="2 3">
    <name type="scientific">Pelagibacterium flavum</name>
    <dbReference type="NCBI Taxonomy" id="2984530"/>
    <lineage>
        <taxon>Bacteria</taxon>
        <taxon>Pseudomonadati</taxon>
        <taxon>Pseudomonadota</taxon>
        <taxon>Alphaproteobacteria</taxon>
        <taxon>Hyphomicrobiales</taxon>
        <taxon>Devosiaceae</taxon>
        <taxon>Pelagibacterium</taxon>
    </lineage>
</organism>
<dbReference type="CDD" id="cd10153">
    <property type="entry name" value="RcnR-FrmR-like_DUF156"/>
    <property type="match status" value="1"/>
</dbReference>
<gene>
    <name evidence="2" type="ORF">OF122_15015</name>
</gene>
<keyword evidence="3" id="KW-1185">Reference proteome</keyword>
<evidence type="ECO:0000256" key="1">
    <source>
        <dbReference type="ARBA" id="ARBA00005260"/>
    </source>
</evidence>
<dbReference type="Proteomes" id="UP001163882">
    <property type="component" value="Chromosome"/>
</dbReference>
<proteinExistence type="inferred from homology"/>
<reference evidence="2" key="1">
    <citation type="submission" date="2022-10" db="EMBL/GenBank/DDBJ databases">
        <title>YIM 151497 complete genome.</title>
        <authorList>
            <person name="Chen X."/>
        </authorList>
    </citation>
    <scope>NUCLEOTIDE SEQUENCE</scope>
    <source>
        <strain evidence="2">YIM 151497</strain>
    </source>
</reference>
<accession>A0ABY6IPU3</accession>
<evidence type="ECO:0000313" key="2">
    <source>
        <dbReference type="EMBL" id="UYQ71347.1"/>
    </source>
</evidence>
<sequence length="90" mass="10179">MSHTIRNKEKLTARVRRLKGQIEGIERALEAEKPCAEILRQLASARGAMSGLTAEVMEDHLREHVLKPQTDALRDAGGQELIEIIRTYMK</sequence>
<dbReference type="InterPro" id="IPR038390">
    <property type="entry name" value="Metal_Tscrpt_repr_sf"/>
</dbReference>
<dbReference type="Gene3D" id="1.20.58.1000">
    <property type="entry name" value="Metal-sensitive repressor, helix protomer"/>
    <property type="match status" value="1"/>
</dbReference>
<dbReference type="EMBL" id="CP107716">
    <property type="protein sequence ID" value="UYQ71347.1"/>
    <property type="molecule type" value="Genomic_DNA"/>
</dbReference>
<comment type="similarity">
    <text evidence="1">Belongs to the FrmR/RcnR family.</text>
</comment>
<protein>
    <submittedName>
        <fullName evidence="2">Metal/formaldehyde-sensitive transcriptional repressor</fullName>
    </submittedName>
</protein>
<evidence type="ECO:0000313" key="3">
    <source>
        <dbReference type="Proteomes" id="UP001163882"/>
    </source>
</evidence>
<dbReference type="PANTHER" id="PTHR33677">
    <property type="entry name" value="TRANSCRIPTIONAL REPRESSOR FRMR-RELATED"/>
    <property type="match status" value="1"/>
</dbReference>
<dbReference type="InterPro" id="IPR003735">
    <property type="entry name" value="Metal_Tscrpt_repr"/>
</dbReference>
<dbReference type="PANTHER" id="PTHR33677:SF5">
    <property type="entry name" value="TRANSCRIPTIONAL REPRESSOR FRMR"/>
    <property type="match status" value="1"/>
</dbReference>
<dbReference type="Pfam" id="PF02583">
    <property type="entry name" value="Trns_repr_metal"/>
    <property type="match status" value="1"/>
</dbReference>
<name>A0ABY6IPU3_9HYPH</name>